<protein>
    <submittedName>
        <fullName evidence="3">Antibiotic biosynthesis monooxygenase</fullName>
    </submittedName>
</protein>
<accession>A0ABW9BIZ1</accession>
<dbReference type="InterPro" id="IPR011008">
    <property type="entry name" value="Dimeric_a/b-barrel"/>
</dbReference>
<name>A0ABW9BIZ1_9BURK</name>
<dbReference type="Pfam" id="PF03992">
    <property type="entry name" value="ABM"/>
    <property type="match status" value="1"/>
</dbReference>
<keyword evidence="3" id="KW-0560">Oxidoreductase</keyword>
<comment type="caution">
    <text evidence="3">The sequence shown here is derived from an EMBL/GenBank/DDBJ whole genome shotgun (WGS) entry which is preliminary data.</text>
</comment>
<proteinExistence type="predicted"/>
<organism evidence="3 4">
    <name type="scientific">Paraburkholderia phytofirmans</name>
    <dbReference type="NCBI Taxonomy" id="261302"/>
    <lineage>
        <taxon>Bacteria</taxon>
        <taxon>Pseudomonadati</taxon>
        <taxon>Pseudomonadota</taxon>
        <taxon>Betaproteobacteria</taxon>
        <taxon>Burkholderiales</taxon>
        <taxon>Burkholderiaceae</taxon>
        <taxon>Paraburkholderia</taxon>
    </lineage>
</organism>
<evidence type="ECO:0000259" key="2">
    <source>
        <dbReference type="Pfam" id="PF03992"/>
    </source>
</evidence>
<evidence type="ECO:0000256" key="1">
    <source>
        <dbReference type="SAM" id="MobiDB-lite"/>
    </source>
</evidence>
<reference evidence="3 4" key="1">
    <citation type="journal article" date="2024" name="Chem. Sci.">
        <title>Discovery of megapolipeptins by genome mining of a Burkholderiales bacteria collection.</title>
        <authorList>
            <person name="Paulo B.S."/>
            <person name="Recchia M.J.J."/>
            <person name="Lee S."/>
            <person name="Fergusson C.H."/>
            <person name="Romanowski S.B."/>
            <person name="Hernandez A."/>
            <person name="Krull N."/>
            <person name="Liu D.Y."/>
            <person name="Cavanagh H."/>
            <person name="Bos A."/>
            <person name="Gray C.A."/>
            <person name="Murphy B.T."/>
            <person name="Linington R.G."/>
            <person name="Eustaquio A.S."/>
        </authorList>
    </citation>
    <scope>NUCLEOTIDE SEQUENCE [LARGE SCALE GENOMIC DNA]</scope>
    <source>
        <strain evidence="3 4">RL17-351-BIE-A</strain>
    </source>
</reference>
<evidence type="ECO:0000313" key="3">
    <source>
        <dbReference type="EMBL" id="MFM0239872.1"/>
    </source>
</evidence>
<dbReference type="EMBL" id="JAQQDR010000006">
    <property type="protein sequence ID" value="MFM0239872.1"/>
    <property type="molecule type" value="Genomic_DNA"/>
</dbReference>
<dbReference type="Gene3D" id="3.30.70.100">
    <property type="match status" value="1"/>
</dbReference>
<dbReference type="InterPro" id="IPR007138">
    <property type="entry name" value="ABM_dom"/>
</dbReference>
<keyword evidence="4" id="KW-1185">Reference proteome</keyword>
<feature type="domain" description="ABM" evidence="2">
    <location>
        <begin position="28"/>
        <end position="69"/>
    </location>
</feature>
<dbReference type="GO" id="GO:0004497">
    <property type="term" value="F:monooxygenase activity"/>
    <property type="evidence" value="ECO:0007669"/>
    <property type="project" value="UniProtKB-KW"/>
</dbReference>
<dbReference type="Proteomes" id="UP001629274">
    <property type="component" value="Unassembled WGS sequence"/>
</dbReference>
<gene>
    <name evidence="3" type="ORF">PQR03_17235</name>
</gene>
<dbReference type="SUPFAM" id="SSF54909">
    <property type="entry name" value="Dimeric alpha+beta barrel"/>
    <property type="match status" value="1"/>
</dbReference>
<feature type="region of interest" description="Disordered" evidence="1">
    <location>
        <begin position="1"/>
        <end position="23"/>
    </location>
</feature>
<dbReference type="RefSeq" id="WP_408262427.1">
    <property type="nucleotide sequence ID" value="NZ_JAQQCK010000006.1"/>
</dbReference>
<feature type="compositionally biased region" description="Basic and acidic residues" evidence="1">
    <location>
        <begin position="1"/>
        <end position="13"/>
    </location>
</feature>
<sequence>MEYDVRRAARKSMEGSTRTPPGFPSTKALFVPHLAELMRAMAEEPTFVSAVLSEDSTDADELVLFEVWNGTREEWLSEQPQKPYRAVYDEATKDFIADKEVRFLAPIVIQN</sequence>
<keyword evidence="3" id="KW-0503">Monooxygenase</keyword>
<evidence type="ECO:0000313" key="4">
    <source>
        <dbReference type="Proteomes" id="UP001629274"/>
    </source>
</evidence>